<keyword evidence="3 10" id="KW-0813">Transport</keyword>
<dbReference type="RefSeq" id="WP_220103941.1">
    <property type="nucleotide sequence ID" value="NZ_JAHZSS010000009.1"/>
</dbReference>
<accession>A0ABS7EG25</accession>
<evidence type="ECO:0000313" key="14">
    <source>
        <dbReference type="Proteomes" id="UP001166251"/>
    </source>
</evidence>
<protein>
    <recommendedName>
        <fullName evidence="10">Type II secretion system protein K</fullName>
    </recommendedName>
</protein>
<evidence type="ECO:0000313" key="13">
    <source>
        <dbReference type="EMBL" id="MBW8191263.1"/>
    </source>
</evidence>
<keyword evidence="4 10" id="KW-1003">Cell membrane</keyword>
<evidence type="ECO:0000256" key="9">
    <source>
        <dbReference type="ARBA" id="ARBA00023136"/>
    </source>
</evidence>
<evidence type="ECO:0000259" key="12">
    <source>
        <dbReference type="Pfam" id="PF21687"/>
    </source>
</evidence>
<feature type="domain" description="T2SS protein K first SAM-like" evidence="12">
    <location>
        <begin position="114"/>
        <end position="228"/>
    </location>
</feature>
<dbReference type="NCBIfam" id="NF037980">
    <property type="entry name" value="T2SS_GspK"/>
    <property type="match status" value="1"/>
</dbReference>
<dbReference type="PANTHER" id="PTHR38831">
    <property type="entry name" value="TYPE II SECRETION SYSTEM PROTEIN K"/>
    <property type="match status" value="1"/>
</dbReference>
<evidence type="ECO:0000256" key="4">
    <source>
        <dbReference type="ARBA" id="ARBA00022475"/>
    </source>
</evidence>
<organism evidence="13 14">
    <name type="scientific">Neiella holothuriorum</name>
    <dbReference type="NCBI Taxonomy" id="2870530"/>
    <lineage>
        <taxon>Bacteria</taxon>
        <taxon>Pseudomonadati</taxon>
        <taxon>Pseudomonadota</taxon>
        <taxon>Gammaproteobacteria</taxon>
        <taxon>Alteromonadales</taxon>
        <taxon>Echinimonadaceae</taxon>
        <taxon>Neiella</taxon>
    </lineage>
</organism>
<feature type="domain" description="T2SS protein K second SAM-like" evidence="11">
    <location>
        <begin position="235"/>
        <end position="298"/>
    </location>
</feature>
<evidence type="ECO:0000259" key="11">
    <source>
        <dbReference type="Pfam" id="PF03934"/>
    </source>
</evidence>
<sequence length="353" mass="39067">MNKRLPPRRNAATMRQRGVALITVLLVVALISLMAVEMSERLRRQLQRATALAALDEAKWVNIGAEGFASKVLKQDFEDSPERTHLNQYWAVGSTSFPLESGAVFSGELKDMRSCFNLNGVRTQEAEQAELQQTGERPLAAKQFIALLEAVEIDSYQAEVMADSLVDWLDEDDYVNHSSGAEDSEYQSRTRPYLAANSMLVDVGELRAINGFTQEAVFQISPYVCVVPSSNKALLNVNTVQHPELFVAVFTPNMSLQQAEQLMADRPSDGYEAIDDLLASTALAGIDIADLVKNNLTVVSDAFLLKASTQLADGTRLQSEALLKQDTNNWVAYSRRFGGRVERVLDSEVDEPF</sequence>
<keyword evidence="5 10" id="KW-0997">Cell inner membrane</keyword>
<dbReference type="PIRSF" id="PIRSF002786">
    <property type="entry name" value="XcpX"/>
    <property type="match status" value="1"/>
</dbReference>
<dbReference type="InterPro" id="IPR049179">
    <property type="entry name" value="T2SSK_SAM-like_2nd"/>
</dbReference>
<dbReference type="EMBL" id="JAHZSS010000009">
    <property type="protein sequence ID" value="MBW8191263.1"/>
    <property type="molecule type" value="Genomic_DNA"/>
</dbReference>
<dbReference type="Pfam" id="PF03934">
    <property type="entry name" value="T2SSK"/>
    <property type="match status" value="1"/>
</dbReference>
<keyword evidence="6" id="KW-0812">Transmembrane</keyword>
<evidence type="ECO:0000256" key="10">
    <source>
        <dbReference type="PIRNR" id="PIRNR002786"/>
    </source>
</evidence>
<proteinExistence type="inferred from homology"/>
<keyword evidence="8" id="KW-1133">Transmembrane helix</keyword>
<evidence type="ECO:0000256" key="8">
    <source>
        <dbReference type="ARBA" id="ARBA00022989"/>
    </source>
</evidence>
<keyword evidence="14" id="KW-1185">Reference proteome</keyword>
<dbReference type="SUPFAM" id="SSF54523">
    <property type="entry name" value="Pili subunits"/>
    <property type="match status" value="1"/>
</dbReference>
<comment type="subcellular location">
    <subcellularLocation>
        <location evidence="1 10">Cell inner membrane</location>
    </subcellularLocation>
</comment>
<evidence type="ECO:0000256" key="5">
    <source>
        <dbReference type="ARBA" id="ARBA00022519"/>
    </source>
</evidence>
<name>A0ABS7EG25_9GAMM</name>
<dbReference type="InterPro" id="IPR045584">
    <property type="entry name" value="Pilin-like"/>
</dbReference>
<evidence type="ECO:0000256" key="7">
    <source>
        <dbReference type="ARBA" id="ARBA00022927"/>
    </source>
</evidence>
<comment type="similarity">
    <text evidence="2 10">Belongs to the GSP K family.</text>
</comment>
<evidence type="ECO:0000256" key="1">
    <source>
        <dbReference type="ARBA" id="ARBA00004533"/>
    </source>
</evidence>
<keyword evidence="9 10" id="KW-0472">Membrane</keyword>
<dbReference type="Proteomes" id="UP001166251">
    <property type="component" value="Unassembled WGS sequence"/>
</dbReference>
<dbReference type="InterPro" id="IPR049031">
    <property type="entry name" value="T2SSK_SAM-like_1st"/>
</dbReference>
<dbReference type="PANTHER" id="PTHR38831:SF1">
    <property type="entry name" value="TYPE II SECRETION SYSTEM PROTEIN K-RELATED"/>
    <property type="match status" value="1"/>
</dbReference>
<evidence type="ECO:0000256" key="3">
    <source>
        <dbReference type="ARBA" id="ARBA00022448"/>
    </source>
</evidence>
<dbReference type="SUPFAM" id="SSF158544">
    <property type="entry name" value="GspK insert domain-like"/>
    <property type="match status" value="2"/>
</dbReference>
<dbReference type="Gene3D" id="1.10.40.60">
    <property type="entry name" value="EpsJ-like"/>
    <property type="match status" value="2"/>
</dbReference>
<evidence type="ECO:0000256" key="6">
    <source>
        <dbReference type="ARBA" id="ARBA00022692"/>
    </source>
</evidence>
<evidence type="ECO:0000256" key="2">
    <source>
        <dbReference type="ARBA" id="ARBA00007246"/>
    </source>
</evidence>
<dbReference type="Pfam" id="PF21687">
    <property type="entry name" value="T2SSK_1st"/>
    <property type="match status" value="1"/>
</dbReference>
<gene>
    <name evidence="13" type="primary">gspK</name>
    <name evidence="13" type="ORF">K0504_09465</name>
</gene>
<dbReference type="Gene3D" id="3.30.1300.30">
    <property type="entry name" value="GSPII I/J protein-like"/>
    <property type="match status" value="1"/>
</dbReference>
<dbReference type="InterPro" id="IPR005628">
    <property type="entry name" value="GspK"/>
</dbReference>
<keyword evidence="7" id="KW-0653">Protein transport</keyword>
<comment type="caution">
    <text evidence="13">The sequence shown here is derived from an EMBL/GenBank/DDBJ whole genome shotgun (WGS) entry which is preliminary data.</text>
</comment>
<reference evidence="13" key="1">
    <citation type="submission" date="2021-07" db="EMBL/GenBank/DDBJ databases">
        <title>Neiella marina sp. nov., isolated from the intestinal content of sea cucumber Apostichopus japonicus.</title>
        <authorList>
            <person name="Bai X."/>
        </authorList>
    </citation>
    <scope>NUCLEOTIDE SEQUENCE</scope>
    <source>
        <strain evidence="13">126</strain>
    </source>
</reference>
<dbReference type="InterPro" id="IPR038072">
    <property type="entry name" value="GspK_central_sf"/>
</dbReference>